<evidence type="ECO:0000313" key="7">
    <source>
        <dbReference type="EMBL" id="CAH2299356.1"/>
    </source>
</evidence>
<keyword evidence="2 5" id="KW-0812">Transmembrane</keyword>
<evidence type="ECO:0000256" key="4">
    <source>
        <dbReference type="ARBA" id="ARBA00023136"/>
    </source>
</evidence>
<evidence type="ECO:0000256" key="1">
    <source>
        <dbReference type="ARBA" id="ARBA00004370"/>
    </source>
</evidence>
<dbReference type="AlphaFoldDB" id="A0AAD1WCW4"/>
<keyword evidence="3 5" id="KW-1133">Transmembrane helix</keyword>
<keyword evidence="4 5" id="KW-0472">Membrane</keyword>
<dbReference type="InterPro" id="IPR028082">
    <property type="entry name" value="Peripla_BP_I"/>
</dbReference>
<dbReference type="GO" id="GO:0004930">
    <property type="term" value="F:G protein-coupled receptor activity"/>
    <property type="evidence" value="ECO:0007669"/>
    <property type="project" value="InterPro"/>
</dbReference>
<dbReference type="GO" id="GO:0005886">
    <property type="term" value="C:plasma membrane"/>
    <property type="evidence" value="ECO:0007669"/>
    <property type="project" value="TreeGrafter"/>
</dbReference>
<feature type="transmembrane region" description="Helical" evidence="5">
    <location>
        <begin position="59"/>
        <end position="78"/>
    </location>
</feature>
<dbReference type="SUPFAM" id="SSF53822">
    <property type="entry name" value="Periplasmic binding protein-like I"/>
    <property type="match status" value="1"/>
</dbReference>
<dbReference type="PANTHER" id="PTHR24061">
    <property type="entry name" value="CALCIUM-SENSING RECEPTOR-RELATED"/>
    <property type="match status" value="1"/>
</dbReference>
<dbReference type="InterPro" id="IPR001828">
    <property type="entry name" value="ANF_lig-bd_rcpt"/>
</dbReference>
<feature type="transmembrane region" description="Helical" evidence="5">
    <location>
        <begin position="21"/>
        <end position="39"/>
    </location>
</feature>
<organism evidence="7 8">
    <name type="scientific">Pelobates cultripes</name>
    <name type="common">Western spadefoot toad</name>
    <dbReference type="NCBI Taxonomy" id="61616"/>
    <lineage>
        <taxon>Eukaryota</taxon>
        <taxon>Metazoa</taxon>
        <taxon>Chordata</taxon>
        <taxon>Craniata</taxon>
        <taxon>Vertebrata</taxon>
        <taxon>Euteleostomi</taxon>
        <taxon>Amphibia</taxon>
        <taxon>Batrachia</taxon>
        <taxon>Anura</taxon>
        <taxon>Pelobatoidea</taxon>
        <taxon>Pelobatidae</taxon>
        <taxon>Pelobates</taxon>
    </lineage>
</organism>
<proteinExistence type="predicted"/>
<feature type="domain" description="Receptor ligand binding region" evidence="6">
    <location>
        <begin position="4"/>
        <end position="248"/>
    </location>
</feature>
<name>A0AAD1WCW4_PELCU</name>
<dbReference type="Gene3D" id="3.40.50.2300">
    <property type="match status" value="2"/>
</dbReference>
<dbReference type="Proteomes" id="UP001295444">
    <property type="component" value="Chromosome 06"/>
</dbReference>
<keyword evidence="8" id="KW-1185">Reference proteome</keyword>
<reference evidence="7" key="1">
    <citation type="submission" date="2022-03" db="EMBL/GenBank/DDBJ databases">
        <authorList>
            <person name="Alioto T."/>
            <person name="Alioto T."/>
            <person name="Gomez Garrido J."/>
        </authorList>
    </citation>
    <scope>NUCLEOTIDE SEQUENCE</scope>
</reference>
<dbReference type="InterPro" id="IPR000068">
    <property type="entry name" value="GPCR_3_Ca_sens_rcpt-rel"/>
</dbReference>
<accession>A0AAD1WCW4</accession>
<sequence>MDNVLNDRHLYRNFFRMLQNYIYYKIICQCLKHFGWTWVGIVASYDDTGETEELALKKYMAYYGICVAFTLKISYSALSHKLKNTRRKINAIQKSSANVIIVYGSANYIVLKTLLIGRDLFKDKTFVFPPSWTSNVFLTDYSINIFEGSLYIELYPLPLPDSGIFFTFIRPSKRPNDKLLENIWRVEVGCLSPNASKNRFYETVYGTTLRNCTGNEPSINAQDHLHKEVSPRVHFAVLVMSYALREMHKYLKRHLIGNKIKHYNYRHQVDI</sequence>
<evidence type="ECO:0000259" key="6">
    <source>
        <dbReference type="Pfam" id="PF01094"/>
    </source>
</evidence>
<dbReference type="Pfam" id="PF01094">
    <property type="entry name" value="ANF_receptor"/>
    <property type="match status" value="1"/>
</dbReference>
<evidence type="ECO:0000313" key="8">
    <source>
        <dbReference type="Proteomes" id="UP001295444"/>
    </source>
</evidence>
<gene>
    <name evidence="7" type="ORF">PECUL_23A040163</name>
</gene>
<protein>
    <recommendedName>
        <fullName evidence="6">Receptor ligand binding region domain-containing protein</fullName>
    </recommendedName>
</protein>
<dbReference type="EMBL" id="OW240917">
    <property type="protein sequence ID" value="CAH2299356.1"/>
    <property type="molecule type" value="Genomic_DNA"/>
</dbReference>
<evidence type="ECO:0000256" key="2">
    <source>
        <dbReference type="ARBA" id="ARBA00022692"/>
    </source>
</evidence>
<comment type="subcellular location">
    <subcellularLocation>
        <location evidence="1">Membrane</location>
    </subcellularLocation>
</comment>
<dbReference type="PANTHER" id="PTHR24061:SF592">
    <property type="entry name" value="VOMERONASAL TYPE-2 RECEPTOR 116-LIKE"/>
    <property type="match status" value="1"/>
</dbReference>
<evidence type="ECO:0000256" key="5">
    <source>
        <dbReference type="SAM" id="Phobius"/>
    </source>
</evidence>
<evidence type="ECO:0000256" key="3">
    <source>
        <dbReference type="ARBA" id="ARBA00022989"/>
    </source>
</evidence>